<reference evidence="2" key="1">
    <citation type="journal article" date="2022" name="Int. J. Syst. Evol. Microbiol.">
        <title>Anaeromyxobacter oryzae sp. nov., Anaeromyxobacter diazotrophicus sp. nov. and Anaeromyxobacter paludicola sp. nov., isolated from paddy soils.</title>
        <authorList>
            <person name="Itoh H."/>
            <person name="Xu Z."/>
            <person name="Mise K."/>
            <person name="Masuda Y."/>
            <person name="Ushijima N."/>
            <person name="Hayakawa C."/>
            <person name="Shiratori Y."/>
            <person name="Senoo K."/>
        </authorList>
    </citation>
    <scope>NUCLEOTIDE SEQUENCE [LARGE SCALE GENOMIC DNA]</scope>
    <source>
        <strain evidence="2">Red232</strain>
    </source>
</reference>
<evidence type="ECO:0000313" key="1">
    <source>
        <dbReference type="EMBL" id="BDG05063.1"/>
    </source>
</evidence>
<sequence length="89" mass="9904">MMTFRIDATAGARGVAFRLIGRIQRENVRDLEEQIAAASRSVVLDLDEVTLVDVDVVRFLKDAEGAGVELRNCPAFIRTWIETERGAGR</sequence>
<gene>
    <name evidence="1" type="ORF">AMOR_40590</name>
</gene>
<organism evidence="1 2">
    <name type="scientific">Anaeromyxobacter oryzae</name>
    <dbReference type="NCBI Taxonomy" id="2918170"/>
    <lineage>
        <taxon>Bacteria</taxon>
        <taxon>Pseudomonadati</taxon>
        <taxon>Myxococcota</taxon>
        <taxon>Myxococcia</taxon>
        <taxon>Myxococcales</taxon>
        <taxon>Cystobacterineae</taxon>
        <taxon>Anaeromyxobacteraceae</taxon>
        <taxon>Anaeromyxobacter</taxon>
    </lineage>
</organism>
<dbReference type="Gene3D" id="3.30.750.24">
    <property type="entry name" value="STAS domain"/>
    <property type="match status" value="1"/>
</dbReference>
<proteinExistence type="predicted"/>
<dbReference type="EMBL" id="AP025591">
    <property type="protein sequence ID" value="BDG05063.1"/>
    <property type="molecule type" value="Genomic_DNA"/>
</dbReference>
<keyword evidence="2" id="KW-1185">Reference proteome</keyword>
<name>A0ABM7WZT4_9BACT</name>
<dbReference type="InterPro" id="IPR036513">
    <property type="entry name" value="STAS_dom_sf"/>
</dbReference>
<accession>A0ABM7WZT4</accession>
<protein>
    <recommendedName>
        <fullName evidence="3">STAS domain-containing protein</fullName>
    </recommendedName>
</protein>
<dbReference type="Proteomes" id="UP001162891">
    <property type="component" value="Chromosome"/>
</dbReference>
<evidence type="ECO:0008006" key="3">
    <source>
        <dbReference type="Google" id="ProtNLM"/>
    </source>
</evidence>
<evidence type="ECO:0000313" key="2">
    <source>
        <dbReference type="Proteomes" id="UP001162891"/>
    </source>
</evidence>
<dbReference type="SUPFAM" id="SSF52091">
    <property type="entry name" value="SpoIIaa-like"/>
    <property type="match status" value="1"/>
</dbReference>